<name>A0ABR0B217_9CRUS</name>
<dbReference type="EMBL" id="JAOYFB010000040">
    <property type="protein sequence ID" value="KAK4035700.1"/>
    <property type="molecule type" value="Genomic_DNA"/>
</dbReference>
<protein>
    <submittedName>
        <fullName evidence="1">Uncharacterized protein</fullName>
    </submittedName>
</protein>
<comment type="caution">
    <text evidence="1">The sequence shown here is derived from an EMBL/GenBank/DDBJ whole genome shotgun (WGS) entry which is preliminary data.</text>
</comment>
<sequence length="94" mass="10753">MIGLDSFGLFTSLPIRILSPNRANSRTKGHILSSFGFAAVWWDWLPTQQPFKGRRNNNVIYTHQAGIFYANYKAPRRIGHTRLGGNRPNFPKTH</sequence>
<gene>
    <name evidence="1" type="ORF">OUZ56_027785</name>
</gene>
<keyword evidence="2" id="KW-1185">Reference proteome</keyword>
<evidence type="ECO:0000313" key="2">
    <source>
        <dbReference type="Proteomes" id="UP001234178"/>
    </source>
</evidence>
<accession>A0ABR0B217</accession>
<proteinExistence type="predicted"/>
<evidence type="ECO:0000313" key="1">
    <source>
        <dbReference type="EMBL" id="KAK4035700.1"/>
    </source>
</evidence>
<reference evidence="1 2" key="1">
    <citation type="journal article" date="2023" name="Nucleic Acids Res.">
        <title>The hologenome of Daphnia magna reveals possible DNA methylation and microbiome-mediated evolution of the host genome.</title>
        <authorList>
            <person name="Chaturvedi A."/>
            <person name="Li X."/>
            <person name="Dhandapani V."/>
            <person name="Marshall H."/>
            <person name="Kissane S."/>
            <person name="Cuenca-Cambronero M."/>
            <person name="Asole G."/>
            <person name="Calvet F."/>
            <person name="Ruiz-Romero M."/>
            <person name="Marangio P."/>
            <person name="Guigo R."/>
            <person name="Rago D."/>
            <person name="Mirbahai L."/>
            <person name="Eastwood N."/>
            <person name="Colbourne J.K."/>
            <person name="Zhou J."/>
            <person name="Mallon E."/>
            <person name="Orsini L."/>
        </authorList>
    </citation>
    <scope>NUCLEOTIDE SEQUENCE [LARGE SCALE GENOMIC DNA]</scope>
    <source>
        <strain evidence="1">LRV0_1</strain>
    </source>
</reference>
<dbReference type="Proteomes" id="UP001234178">
    <property type="component" value="Unassembled WGS sequence"/>
</dbReference>
<organism evidence="1 2">
    <name type="scientific">Daphnia magna</name>
    <dbReference type="NCBI Taxonomy" id="35525"/>
    <lineage>
        <taxon>Eukaryota</taxon>
        <taxon>Metazoa</taxon>
        <taxon>Ecdysozoa</taxon>
        <taxon>Arthropoda</taxon>
        <taxon>Crustacea</taxon>
        <taxon>Branchiopoda</taxon>
        <taxon>Diplostraca</taxon>
        <taxon>Cladocera</taxon>
        <taxon>Anomopoda</taxon>
        <taxon>Daphniidae</taxon>
        <taxon>Daphnia</taxon>
    </lineage>
</organism>